<dbReference type="Proteomes" id="UP000051952">
    <property type="component" value="Unassembled WGS sequence"/>
</dbReference>
<feature type="region of interest" description="Disordered" evidence="1">
    <location>
        <begin position="107"/>
        <end position="132"/>
    </location>
</feature>
<evidence type="ECO:0000313" key="2">
    <source>
        <dbReference type="EMBL" id="CUG81997.1"/>
    </source>
</evidence>
<reference evidence="3" key="1">
    <citation type="submission" date="2015-09" db="EMBL/GenBank/DDBJ databases">
        <authorList>
            <consortium name="Pathogen Informatics"/>
        </authorList>
    </citation>
    <scope>NUCLEOTIDE SEQUENCE [LARGE SCALE GENOMIC DNA]</scope>
    <source>
        <strain evidence="3">Lake Konstanz</strain>
    </source>
</reference>
<proteinExistence type="predicted"/>
<dbReference type="EMBL" id="CYKH01001075">
    <property type="protein sequence ID" value="CUG81997.1"/>
    <property type="molecule type" value="Genomic_DNA"/>
</dbReference>
<accession>A0A0S4J7Z4</accession>
<dbReference type="AlphaFoldDB" id="A0A0S4J7Z4"/>
<keyword evidence="3" id="KW-1185">Reference proteome</keyword>
<gene>
    <name evidence="2" type="ORF">BSAL_86885</name>
</gene>
<evidence type="ECO:0000256" key="1">
    <source>
        <dbReference type="SAM" id="MobiDB-lite"/>
    </source>
</evidence>
<evidence type="ECO:0000313" key="3">
    <source>
        <dbReference type="Proteomes" id="UP000051952"/>
    </source>
</evidence>
<feature type="region of interest" description="Disordered" evidence="1">
    <location>
        <begin position="586"/>
        <end position="608"/>
    </location>
</feature>
<organism evidence="2 3">
    <name type="scientific">Bodo saltans</name>
    <name type="common">Flagellated protozoan</name>
    <dbReference type="NCBI Taxonomy" id="75058"/>
    <lineage>
        <taxon>Eukaryota</taxon>
        <taxon>Discoba</taxon>
        <taxon>Euglenozoa</taxon>
        <taxon>Kinetoplastea</taxon>
        <taxon>Metakinetoplastina</taxon>
        <taxon>Eubodonida</taxon>
        <taxon>Bodonidae</taxon>
        <taxon>Bodo</taxon>
    </lineage>
</organism>
<protein>
    <submittedName>
        <fullName evidence="2">IQ calmodulin-binding protein, putative</fullName>
    </submittedName>
</protein>
<name>A0A0S4J7Z4_BODSA</name>
<sequence>MIASSLQDIKSASIKVVEATHAWRAANREYYNRWSLVRPVDNDAPPPAIFFGDGSPDGNDSLLLPPSHSMIVGDWSQNFNTSKTGPGGDASGSFFQAWKGGDKAANSIGMNGPHAASNVSMASSRRTHQASSPVTTAAPTIFLYKGVQYLHKMKEDLNFLSASGIASYLHVEVNHNVVLMDKKRVVEATITEPNCRGRNFFARLSAPKGTLAISRAAGHLDPDEYGIKELQKAAEDERSINVWFRSQTAAERQVIPPPPSKHRGPRAPTFNLFKVVVPHNWRRALEEEQSHVLPARPLSALAGPSSMENRPKHVHLQSKRSPPSRPLSAALTRKEMQAAADKEAFDSQMQMFESLSKTQPVEHQSLMTVSKLRNRVKSIHGRVPSSADYQTRLTRRHPLQRFATVDAPNDQWLQSSAKHAGDSNHPAGRAAAAAVGLRPPSASLHISLAASGLAVPSTVKARRGSIIEGARYSSTHLSASVSSYRGPVSNATTPVPSARSFNHTQSFRAHPLPPGWDGMFAVILGILFYRKVRQRALERCSATKVQKWYRRCRAQALCGKMIEDALAANSELMAWLMSLAESQRRRGSKAPPVPPSPGSVVSSNPRRSSAIPRYSNAMQLFRYYSVAATKIQRQYRGRLRRITMLNMIGKLIAVLKMQRWARNMLDAMRLLRAAYLMRVGKSILKWMRLCRLRAAAREFRRRQWCAIHIQRFYRCIIQSTPLVSNSPIFKCDAAVPLLLRCSYENSAAISWAVAQDYDAEHDWEINCCSENAAMGTQHARRNEIVASSVPHACRQEYPQVDAPVSTARGSERIPAKAMVRYSHSTILPNRSVQGTLAHPQEAAQCSHRYSTCGARMARTEAQCSHRYSTCGARMARTKSCQAGAPRRHRVEVYQSKTVVSSFNVWCEDGEDEIVPSRRTTSPPC</sequence>
<feature type="compositionally biased region" description="Low complexity" evidence="1">
    <location>
        <begin position="598"/>
        <end position="608"/>
    </location>
</feature>
<feature type="region of interest" description="Disordered" evidence="1">
    <location>
        <begin position="299"/>
        <end position="327"/>
    </location>
</feature>
<dbReference type="VEuPathDB" id="TriTrypDB:BSAL_86885"/>
<feature type="compositionally biased region" description="Polar residues" evidence="1">
    <location>
        <begin position="117"/>
        <end position="132"/>
    </location>
</feature>
<dbReference type="PROSITE" id="PS50096">
    <property type="entry name" value="IQ"/>
    <property type="match status" value="1"/>
</dbReference>